<dbReference type="RefSeq" id="WP_061855747.1">
    <property type="nucleotide sequence ID" value="NZ_LUGM01000005.1"/>
</dbReference>
<dbReference type="EMBL" id="LUGM01000005">
    <property type="protein sequence ID" value="KYH13048.1"/>
    <property type="molecule type" value="Genomic_DNA"/>
</dbReference>
<dbReference type="AlphaFoldDB" id="A0A151A0V2"/>
<sequence length="310" mass="34460">MLESKWGLRLIALALAVFFFLSANNVFGNMFNADKFSQKSTETIESVPVETKYDNHKLYANNVPDKVDVDISGPQSQVLKAENGQNIKVTLDLAGAKAGKHTVQYKVSGLSKDIDYKVKPKETTVKLEEKVTKEMKVDPDVSTDNIDADYKIADQSVSPEKVKVTGGQSQIDKIAYLKAHYKNKSKIDKDTTDLANITAFDRNLNKLNVSIRPNDVNLTTKVEPYSKKVKVKTKTTGSLANGKDLDNIKLDKDEVEIYGNREDLQDIDSITGEVNLDNISDDTNRNVSFKLPKNVSKVQPDNTTAKITVK</sequence>
<evidence type="ECO:0000313" key="1">
    <source>
        <dbReference type="EMBL" id="KYH13048.1"/>
    </source>
</evidence>
<dbReference type="PANTHER" id="PTHR37804:SF1">
    <property type="entry name" value="CDAA REGULATORY PROTEIN CDAR"/>
    <property type="match status" value="1"/>
</dbReference>
<accession>A0A151A0V2</accession>
<organism evidence="1">
    <name type="scientific">Staphylococcus kloosii</name>
    <dbReference type="NCBI Taxonomy" id="29384"/>
    <lineage>
        <taxon>Bacteria</taxon>
        <taxon>Bacillati</taxon>
        <taxon>Bacillota</taxon>
        <taxon>Bacilli</taxon>
        <taxon>Bacillales</taxon>
        <taxon>Staphylococcaceae</taxon>
        <taxon>Staphylococcus</taxon>
    </lineage>
</organism>
<dbReference type="InterPro" id="IPR053154">
    <property type="entry name" value="c-di-AMP_regulator"/>
</dbReference>
<reference evidence="1" key="1">
    <citation type="submission" date="2016-02" db="EMBL/GenBank/DDBJ databases">
        <title>Draft genome sequence of hydrocarbon degrading Staphylococcus saprophyticus Strain CNV2, isolated from crude-oil contaminated soil from Noonmati Oil Refinery, Guwahati, Assam, India.</title>
        <authorList>
            <person name="Mukherjee A."/>
            <person name="Chettri B."/>
            <person name="Langpoklakpam J."/>
            <person name="Singh A.K."/>
            <person name="Chattopadhyay D.J."/>
        </authorList>
    </citation>
    <scope>NUCLEOTIDE SEQUENCE [LARGE SCALE GENOMIC DNA]</scope>
    <source>
        <strain evidence="1">CNV2</strain>
    </source>
</reference>
<proteinExistence type="predicted"/>
<evidence type="ECO:0008006" key="2">
    <source>
        <dbReference type="Google" id="ProtNLM"/>
    </source>
</evidence>
<dbReference type="Pfam" id="PF07949">
    <property type="entry name" value="YbbR"/>
    <property type="match status" value="3"/>
</dbReference>
<comment type="caution">
    <text evidence="1">The sequence shown here is derived from an EMBL/GenBank/DDBJ whole genome shotgun (WGS) entry which is preliminary data.</text>
</comment>
<dbReference type="Gene3D" id="2.170.120.40">
    <property type="entry name" value="YbbR-like domain"/>
    <property type="match status" value="2"/>
</dbReference>
<dbReference type="InterPro" id="IPR012505">
    <property type="entry name" value="YbbR"/>
</dbReference>
<name>A0A151A0V2_9STAP</name>
<dbReference type="PANTHER" id="PTHR37804">
    <property type="entry name" value="CDAA REGULATORY PROTEIN CDAR"/>
    <property type="match status" value="1"/>
</dbReference>
<dbReference type="Gene3D" id="2.170.120.30">
    <property type="match status" value="1"/>
</dbReference>
<gene>
    <name evidence="1" type="ORF">A0131_12015</name>
</gene>
<protein>
    <recommendedName>
        <fullName evidence="2">YbbR-like domain-containing protein</fullName>
    </recommendedName>
</protein>
<dbReference type="Proteomes" id="UP000075418">
    <property type="component" value="Unassembled WGS sequence"/>
</dbReference>